<feature type="compositionally biased region" description="Basic and acidic residues" evidence="1">
    <location>
        <begin position="151"/>
        <end position="167"/>
    </location>
</feature>
<keyword evidence="2" id="KW-0812">Transmembrane</keyword>
<dbReference type="RefSeq" id="WP_344253033.1">
    <property type="nucleotide sequence ID" value="NZ_BAAARE010000002.1"/>
</dbReference>
<feature type="region of interest" description="Disordered" evidence="1">
    <location>
        <begin position="65"/>
        <end position="167"/>
    </location>
</feature>
<evidence type="ECO:0000313" key="4">
    <source>
        <dbReference type="Proteomes" id="UP001500730"/>
    </source>
</evidence>
<evidence type="ECO:0000313" key="3">
    <source>
        <dbReference type="EMBL" id="GAA2472563.1"/>
    </source>
</evidence>
<feature type="transmembrane region" description="Helical" evidence="2">
    <location>
        <begin position="37"/>
        <end position="58"/>
    </location>
</feature>
<accession>A0ABP5Y091</accession>
<feature type="compositionally biased region" description="Basic and acidic residues" evidence="1">
    <location>
        <begin position="112"/>
        <end position="124"/>
    </location>
</feature>
<comment type="caution">
    <text evidence="3">The sequence shown here is derived from an EMBL/GenBank/DDBJ whole genome shotgun (WGS) entry which is preliminary data.</text>
</comment>
<keyword evidence="2" id="KW-0472">Membrane</keyword>
<organism evidence="3 4">
    <name type="scientific">Terrabacter carboxydivorans</name>
    <dbReference type="NCBI Taxonomy" id="619730"/>
    <lineage>
        <taxon>Bacteria</taxon>
        <taxon>Bacillati</taxon>
        <taxon>Actinomycetota</taxon>
        <taxon>Actinomycetes</taxon>
        <taxon>Micrococcales</taxon>
        <taxon>Intrasporangiaceae</taxon>
        <taxon>Terrabacter</taxon>
    </lineage>
</organism>
<dbReference type="Proteomes" id="UP001500730">
    <property type="component" value="Unassembled WGS sequence"/>
</dbReference>
<keyword evidence="4" id="KW-1185">Reference proteome</keyword>
<evidence type="ECO:0000256" key="1">
    <source>
        <dbReference type="SAM" id="MobiDB-lite"/>
    </source>
</evidence>
<sequence>MTRATIIWFVGAAVVGAIAGGLHLLRSAIGGSHTGTPLAVSAYGLTLLAAAMLFHGIVVAAREQDTAAGPAPRALDERAASAPVGGYDLDDLDDADVFDGDDGDDTDGYDGYDGHDGHHGHDGRGAANRSGERSAPSEAPDVYTFRGGKPIAERAPRPARRDRPSRG</sequence>
<gene>
    <name evidence="3" type="ORF">GCM10009858_07350</name>
</gene>
<feature type="compositionally biased region" description="Acidic residues" evidence="1">
    <location>
        <begin position="88"/>
        <end position="110"/>
    </location>
</feature>
<reference evidence="4" key="1">
    <citation type="journal article" date="2019" name="Int. J. Syst. Evol. Microbiol.">
        <title>The Global Catalogue of Microorganisms (GCM) 10K type strain sequencing project: providing services to taxonomists for standard genome sequencing and annotation.</title>
        <authorList>
            <consortium name="The Broad Institute Genomics Platform"/>
            <consortium name="The Broad Institute Genome Sequencing Center for Infectious Disease"/>
            <person name="Wu L."/>
            <person name="Ma J."/>
        </authorList>
    </citation>
    <scope>NUCLEOTIDE SEQUENCE [LARGE SCALE GENOMIC DNA]</scope>
    <source>
        <strain evidence="4">JCM 16259</strain>
    </source>
</reference>
<keyword evidence="2" id="KW-1133">Transmembrane helix</keyword>
<name>A0ABP5Y091_9MICO</name>
<dbReference type="EMBL" id="BAAARE010000002">
    <property type="protein sequence ID" value="GAA2472563.1"/>
    <property type="molecule type" value="Genomic_DNA"/>
</dbReference>
<proteinExistence type="predicted"/>
<protein>
    <submittedName>
        <fullName evidence="3">Uncharacterized protein</fullName>
    </submittedName>
</protein>
<feature type="transmembrane region" description="Helical" evidence="2">
    <location>
        <begin position="6"/>
        <end position="25"/>
    </location>
</feature>
<evidence type="ECO:0000256" key="2">
    <source>
        <dbReference type="SAM" id="Phobius"/>
    </source>
</evidence>